<dbReference type="PANTHER" id="PTHR33401">
    <property type="entry name" value="LIGHT-HARVESTING COMPLEX-LIKE PROTEIN OHP2, CHLOROPLASTIC"/>
    <property type="match status" value="1"/>
</dbReference>
<dbReference type="STRING" id="3983.A0A2C9UEV6"/>
<reference evidence="3" key="1">
    <citation type="journal article" date="2016" name="Nat. Biotechnol.">
        <title>Sequencing wild and cultivated cassava and related species reveals extensive interspecific hybridization and genetic diversity.</title>
        <authorList>
            <person name="Bredeson J.V."/>
            <person name="Lyons J.B."/>
            <person name="Prochnik S.E."/>
            <person name="Wu G.A."/>
            <person name="Ha C.M."/>
            <person name="Edsinger-Gonzales E."/>
            <person name="Grimwood J."/>
            <person name="Schmutz J."/>
            <person name="Rabbi I.Y."/>
            <person name="Egesi C."/>
            <person name="Nauluvula P."/>
            <person name="Lebot V."/>
            <person name="Ndunguru J."/>
            <person name="Mkamilo G."/>
            <person name="Bart R.S."/>
            <person name="Setter T.L."/>
            <person name="Gleadow R.M."/>
            <person name="Kulakow P."/>
            <person name="Ferguson M.E."/>
            <person name="Rounsley S."/>
            <person name="Rokhsar D.S."/>
        </authorList>
    </citation>
    <scope>NUCLEOTIDE SEQUENCE [LARGE SCALE GENOMIC DNA]</scope>
    <source>
        <strain evidence="3">cv. AM560-2</strain>
    </source>
</reference>
<accession>A0A2C9UEV6</accession>
<dbReference type="PANTHER" id="PTHR33401:SF19">
    <property type="entry name" value="(RAPE) HYPOTHETICAL PROTEIN"/>
    <property type="match status" value="1"/>
</dbReference>
<evidence type="ECO:0000313" key="2">
    <source>
        <dbReference type="EMBL" id="OAY28995.1"/>
    </source>
</evidence>
<dbReference type="OrthoDB" id="1921202at2759"/>
<dbReference type="AlphaFoldDB" id="A0A2C9UEV6"/>
<dbReference type="Proteomes" id="UP000091857">
    <property type="component" value="Chromosome 15"/>
</dbReference>
<feature type="compositionally biased region" description="Basic and acidic residues" evidence="1">
    <location>
        <begin position="103"/>
        <end position="113"/>
    </location>
</feature>
<sequence length="156" mass="17279">MLCLGIKKNFLFMRVLFCKIHCPPFICFCKPSSSIYTAGPLKLENSPNVASTTVISDVNASSKFNDHHVSSESNGVQEESLDVDEDGGGKQSKAQSCLKGSLKRSDLDSKQVEKKRVQWMDFLGKELVEIREFESSETEDSDSEDEINSGCSCIIL</sequence>
<proteinExistence type="predicted"/>
<name>A0A2C9UEV6_MANES</name>
<comment type="caution">
    <text evidence="2">The sequence shown here is derived from an EMBL/GenBank/DDBJ whole genome shotgun (WGS) entry which is preliminary data.</text>
</comment>
<evidence type="ECO:0000256" key="1">
    <source>
        <dbReference type="SAM" id="MobiDB-lite"/>
    </source>
</evidence>
<feature type="region of interest" description="Disordered" evidence="1">
    <location>
        <begin position="65"/>
        <end position="113"/>
    </location>
</feature>
<keyword evidence="3" id="KW-1185">Reference proteome</keyword>
<protein>
    <submittedName>
        <fullName evidence="2">Uncharacterized protein</fullName>
    </submittedName>
</protein>
<gene>
    <name evidence="2" type="ORF">MANES_15G109800v8</name>
</gene>
<dbReference type="Gramene" id="Manes.15G109800.1.v8.1">
    <property type="protein sequence ID" value="Manes.15G109800.1.v8.1.CDS"/>
    <property type="gene ID" value="Manes.15G109800.v8.1"/>
</dbReference>
<organism evidence="2 3">
    <name type="scientific">Manihot esculenta</name>
    <name type="common">Cassava</name>
    <name type="synonym">Jatropha manihot</name>
    <dbReference type="NCBI Taxonomy" id="3983"/>
    <lineage>
        <taxon>Eukaryota</taxon>
        <taxon>Viridiplantae</taxon>
        <taxon>Streptophyta</taxon>
        <taxon>Embryophyta</taxon>
        <taxon>Tracheophyta</taxon>
        <taxon>Spermatophyta</taxon>
        <taxon>Magnoliopsida</taxon>
        <taxon>eudicotyledons</taxon>
        <taxon>Gunneridae</taxon>
        <taxon>Pentapetalae</taxon>
        <taxon>rosids</taxon>
        <taxon>fabids</taxon>
        <taxon>Malpighiales</taxon>
        <taxon>Euphorbiaceae</taxon>
        <taxon>Crotonoideae</taxon>
        <taxon>Manihoteae</taxon>
        <taxon>Manihot</taxon>
    </lineage>
</organism>
<dbReference type="EMBL" id="CM004401">
    <property type="protein sequence ID" value="OAY28995.1"/>
    <property type="molecule type" value="Genomic_DNA"/>
</dbReference>
<evidence type="ECO:0000313" key="3">
    <source>
        <dbReference type="Proteomes" id="UP000091857"/>
    </source>
</evidence>